<dbReference type="NCBIfam" id="TIGR01731">
    <property type="entry name" value="fil_hemag_20aa"/>
    <property type="match status" value="34"/>
</dbReference>
<evidence type="ECO:0000256" key="4">
    <source>
        <dbReference type="ARBA" id="ARBA00023026"/>
    </source>
</evidence>
<dbReference type="Pfam" id="PF04829">
    <property type="entry name" value="PT-VENN"/>
    <property type="match status" value="1"/>
</dbReference>
<dbReference type="GO" id="GO:0090729">
    <property type="term" value="F:toxin activity"/>
    <property type="evidence" value="ECO:0007669"/>
    <property type="project" value="UniProtKB-KW"/>
</dbReference>
<dbReference type="SMART" id="SM00912">
    <property type="entry name" value="Haemagg_act"/>
    <property type="match status" value="1"/>
</dbReference>
<dbReference type="GO" id="GO:0003824">
    <property type="term" value="F:catalytic activity"/>
    <property type="evidence" value="ECO:0007669"/>
    <property type="project" value="UniProtKB-ARBA"/>
</dbReference>
<dbReference type="Gene3D" id="2.160.20.10">
    <property type="entry name" value="Single-stranded right-handed beta-helix, Pectin lyase-like"/>
    <property type="match status" value="1"/>
</dbReference>
<evidence type="ECO:0000256" key="2">
    <source>
        <dbReference type="ARBA" id="ARBA00022656"/>
    </source>
</evidence>
<evidence type="ECO:0000313" key="7">
    <source>
        <dbReference type="EMBL" id="KTB55959.1"/>
    </source>
</evidence>
<keyword evidence="3" id="KW-1266">Target cell cytoplasm</keyword>
<sequence>MDVRHFAFLARQPSAALKRRDAFFGLPKRGLVLILVNALFWQPLLAQAEGIVVSNPATSVGQAGNGVPVVNIATPNGSGLSHNQFKDYNVGPNGVILNNATGALQNTQLGGYIVGNPNLKGGAANVILNEVNGGSPSQLRGYTEVAGQSAKVIVANPYGITCSGCGFINTPNVTLTTGKPMMDNVGRLDHYQVDGGAVTIDGEGLNASNVDRFEIITRTAKINAQINARELAVVAGRNDVDAKSLKATARADDGSAKPELAIDSSALGGMYAGAIKLVGTEAGVGVKLDGTLAASGGDIQLDANGHLSMAQTAASGAVNINAASLDAKGPVYAGTALNVNTQGDLTNRQSLAARDRIALSSGGTLTNGDIIEAGVNADNTRNATGDVSLRGKAVTNTGASVIASRALSVDAQALNNQGGTLGAKQHTQITAATVDNQNKGRILSNGGLAITADRLQNTQGGLVTSNAPLTAVVGEVNNQGGELSSLDTATLTVATLDNVAGLITAGNALSLNVGSLNNQAGLVTSQGTVSVAGNSLDNRQKGLVAGVGGVQVNVANIDNRNGELSSRVGVQVTATQLDNSDGGLLIAGAGAGLNVDQLLNRNQGLISSEGLLSITARTLANGGGTLSSAGPLTLSALGAVDNRGGRLVTDGSLILNAASVDNSQNGTLSTRQALSLGTADLNNQQGGQITSAEALTLDLHRGEFNNQNGLINAPLLMLNNLKNVHNQGGEISSSQAFTLTADNLDNSSGKLLSNAALTLRIGQALANVKGLIAAASVDAHATDLDNSGGTLTSRGDTLLNVAGRLINRDQGLLNASNTLTLNSAALDNQNGSLLGSAIALDFGTATGDLNNAGGLITTAGNLSINHLRDLNNQGGELSSAQTLNLSGRTLNNSNGKLISNNLLVLNAENLINQNGLMSGWQGLTVSGANLDNRNGGTLSSRYGDLNATLTANLLNSAGGALVSQKALTVNAGELDNSNKGVLSSAAGQTLTVGGLLNNAQGGVIDSGAALNLTTQNLDNSAGSISGGTATTLDLLATLTNTNGKLASGGPLLISRAAQINNQGGQIASQGLLTLLTGGLDNRNRGTLAANDRLSLTASGLVQNGNDGLIYSQNADLSLTANRLDNGKGTVQSQGGMTANVADTLDNQSGKLIAQAGDLNINAASLDNRGGTLASLKAALQTQVIGVLRNGYDLNNNRQGGVMQGQSLNLQAGSVDNYGGRIAAQGGNALVTTGNFDNRNGGLYAKGLMRVVGHDFDNSGDNDGQIAGQQIDLDLSGALNNRLGIIESESTLKVRAASLDNQTGRLRALGTAGTTEFAIGSLFDNRNGVVETANNDLTLNAGSFQNLGGNVLHVGTGNFGIAPANLNDVGGSLVTRGDLTITQGNWTNSSVIQAGQLTVNVDNLDQTATGQLLGARGFVGNGANWTTHGLIASDGALDLTLSGALNSSGRISSLGNLNLSAAQANLSDTASIAGGGVTTATIAGTLNNRGRLTAATDLVVNAGTLNNYATLGSGQRLVATTGALLNDHGLIFSGGDMSLRVDALNNSYADVYSLGNLSVDRDGKGGLASSILNSSSTIQSDGNLSLSANSIKNERAVLDVNDAGVYTASATEGTCIKYVNAGDCKAGGTPRNYVWELVTRDKLEVTAASAGSSITAGGNMTLAGGDLLNSSSSIAAGGNFTARLNNLVNTGIETGETETYRLFTSERTKHPEGWFGAAAALTNKYWYKSAGYNPNDLGGLEATVANFIGMMEIERTQFGKVTKIASDDQRYAAVIQAGGAVDVKAQAGIDNSVVRLGYSYIGAGAKTTTDATGASGAAGYSTRVTLNQQLPPDLAQQQINPLSLPGFTLPTGQGGLFRLSGQSASAPASTGPQGWTLGGGSVDRMPVTGPVVPGSSTSADGVVINRVQGLPDSQFVSNPQKYLIETNPLLTNLSQFLSSDYMLSKLGYDPDQAQKRLGDGLYEQRLIQQAVIARTGQRFIDGQTSDTAMFKYLMDNAIGTKQALNLAVGVSLTAEQVAALTHDIVWMENATVAGQQVLVPVLYLAQANNRLAPNGALITGSDLNLVSGTDLNNVGTLRATNNLAASAGRNMVNSGLVQAGNRLDLLAGNTLTNRAGGIIAGRDVSVRAVNGDVLNERTVTSHQSSSGYRTERTDFVDNAARIEAANTLTLQAGRDVNSTGGAFKSGADLGVQAGRDVNLATAEQRNANAVSTYMRSSSANQYGTVIEAGRDFQVVAARDISAIGSQLNATRDLALVAKGNVNLASAANEQHSAFNSKKVTSQEDHVQQVGTSLVAGENLSLSAGNDLVVSASRASAGKEAYLYAGNDLALNAAQDSDYSYYRKTKTSKGLLSSSQKTRIDSSNQISQQGSSISADTVVVRAGRDIGTTASDVVSTNATSLIAGRNVVIDGATETFEQSHSSSTKKSGLMSSGGIGVTLGSSSNQNTFTSSTETTRASNIGSVLGSVDIQAGKDLTIRGSDVVAGKDISLVGQNVSILASENNNRSEQTSKSKTSGLTLALSGTVGSAVDSAYKTAKQAKNEDDGRLSALQGVKAGLTGVQAWQAAQQNGGMTGANASQFVGISISLGSQKSDSKQTQEQTLSQGSSLTAGNNLTILADGNGTPGAAGDIHVQGSKLQAGNEMRLAAERDIRLEAAANNQKLDGKNSSSGGAVGISLGVGSEGGGLSIFANANKGTGNEKGTGTTWTETTLDAGKQVSLISGRDTALKGAQVSADKITATVGRDLTLQSLQDTDNYKSKQTDVSGGVSFAIIGTGGSANLSISKSKIDSKYQSVQEQTGLFGGKGGYQIDVGNHTQLDGSVIGSTATPDKNRLSTGTLGWSVLKNKAEYTSQLQSASVSSGASGANAFISNLPSGSLIAFNHGDSDSGTTSSAISNGTLDIRDPAKQQQDVATLSHDVEHANGSISPIFDKEKEQKRLRQVQLIADIGTQAVDIVHTQGELNAKEAGRKELAAKGNDQPTKEQIAASDAYKKVMADYGVGGDYPRVAQAVTAALQGLVGGDIGSAIAGASAPYLAQVIKKTTGDNTALNTMAHAVLGAVIAQAQGNSALAGGAGAATGELIAHQLYPGTATADLTQEQRETVSALSGLAAGLAGGIAGGDLSGAVTGAQAGTNAVQNNYLSKEQKAQRDAEMAGCAGLGCRTGTATKWMAIDIAQDASFTAGTAAGAVLGLNDAVDSIVHTAGNLKETYAALKAVVESGGVWDSVKQTYIDRIDNLQAQFEQAGASGSFQAGVETGKLLSDMAGVLAGGGALVKGGAMLAEKVAAKVAKAELQAVAKEAGEAVATKGPNTALPGTTSKGEYSNNLPAGYDRGPITVGGKAVDGATDFSLGAKEPSAPVMGGLDLSKVDVLTIKDARKLEGENKGLIFVQEPQGDFSKPFVKFEAGTTGAFSDVLSQRKAVPAIRFDNPNPNGNNFVKFDGVEDVDGITLIDRKTALTSFDKQLQSVQRVSNALKQNPGIKAVFEFPSQKAADRATDILIEQNIRNITVRVAP</sequence>
<dbReference type="NCBIfam" id="TIGR01901">
    <property type="entry name" value="adhes_NPXG"/>
    <property type="match status" value="1"/>
</dbReference>
<keyword evidence="2" id="KW-0800">Toxin</keyword>
<name>A0A0W0H5A2_PSEFL</name>
<dbReference type="Pfam" id="PF13332">
    <property type="entry name" value="Fil_haemagg_2"/>
    <property type="match status" value="5"/>
</dbReference>
<evidence type="ECO:0000313" key="8">
    <source>
        <dbReference type="Proteomes" id="UP000054197"/>
    </source>
</evidence>
<dbReference type="SUPFAM" id="SSF51126">
    <property type="entry name" value="Pectin lyase-like"/>
    <property type="match status" value="1"/>
</dbReference>
<comment type="subcellular location">
    <subcellularLocation>
        <location evidence="1">Target cell</location>
        <location evidence="1">Target cell cytoplasm</location>
    </subcellularLocation>
</comment>
<dbReference type="InterPro" id="IPR008619">
    <property type="entry name" value="Filamentous_hemagglutn_rpt"/>
</dbReference>
<protein>
    <recommendedName>
        <fullName evidence="6">Filamentous haemagglutinin FhaB/tRNA nuclease CdiA-like TPS domain-containing protein</fullName>
    </recommendedName>
</protein>
<dbReference type="Proteomes" id="UP000054197">
    <property type="component" value="Unassembled WGS sequence"/>
</dbReference>
<dbReference type="InterPro" id="IPR025157">
    <property type="entry name" value="Hemagglutinin_rpt"/>
</dbReference>
<dbReference type="InterPro" id="IPR010069">
    <property type="entry name" value="CdiA_FHA1_rpt"/>
</dbReference>
<dbReference type="Pfam" id="PF05594">
    <property type="entry name" value="Fil_haemagg"/>
    <property type="match status" value="13"/>
</dbReference>
<comment type="similarity">
    <text evidence="5">In the N-terminal section; belongs to the CdiA toxin family.</text>
</comment>
<dbReference type="InterPro" id="IPR012334">
    <property type="entry name" value="Pectin_lyas_fold"/>
</dbReference>
<dbReference type="InterPro" id="IPR006914">
    <property type="entry name" value="VENN_dom"/>
</dbReference>
<organism evidence="7 8">
    <name type="scientific">Pseudomonas fluorescens ICMP 11288</name>
    <dbReference type="NCBI Taxonomy" id="1198309"/>
    <lineage>
        <taxon>Bacteria</taxon>
        <taxon>Pseudomonadati</taxon>
        <taxon>Pseudomonadota</taxon>
        <taxon>Gammaproteobacteria</taxon>
        <taxon>Pseudomonadales</taxon>
        <taxon>Pseudomonadaceae</taxon>
        <taxon>Pseudomonas</taxon>
    </lineage>
</organism>
<dbReference type="InterPro" id="IPR008638">
    <property type="entry name" value="FhaB/CdiA-like_TPS"/>
</dbReference>
<evidence type="ECO:0000256" key="3">
    <source>
        <dbReference type="ARBA" id="ARBA00022913"/>
    </source>
</evidence>
<evidence type="ECO:0000259" key="6">
    <source>
        <dbReference type="SMART" id="SM00912"/>
    </source>
</evidence>
<dbReference type="EMBL" id="LKEF01000074">
    <property type="protein sequence ID" value="KTB55959.1"/>
    <property type="molecule type" value="Genomic_DNA"/>
</dbReference>
<reference evidence="7 8" key="1">
    <citation type="submission" date="2015-09" db="EMBL/GenBank/DDBJ databases">
        <title>Genome sequence of ICMP 11288.</title>
        <authorList>
            <person name="Visnovsky S."/>
            <person name="Lu A."/>
            <person name="Panda P."/>
            <person name="Pitman A."/>
        </authorList>
    </citation>
    <scope>NUCLEOTIDE SEQUENCE [LARGE SCALE GENOMIC DNA]</scope>
    <source>
        <strain evidence="7 8">ICMP 11288</strain>
    </source>
</reference>
<dbReference type="Pfam" id="PF05860">
    <property type="entry name" value="TPS"/>
    <property type="match status" value="1"/>
</dbReference>
<proteinExistence type="inferred from homology"/>
<evidence type="ECO:0000256" key="1">
    <source>
        <dbReference type="ARBA" id="ARBA00004219"/>
    </source>
</evidence>
<gene>
    <name evidence="7" type="ORF">AO063_06150</name>
</gene>
<feature type="domain" description="Filamentous haemagglutinin FhaB/tRNA nuclease CdiA-like TPS" evidence="6">
    <location>
        <begin position="64"/>
        <end position="185"/>
    </location>
</feature>
<dbReference type="InterPro" id="IPR011050">
    <property type="entry name" value="Pectin_lyase_fold/virulence"/>
</dbReference>
<keyword evidence="4" id="KW-0843">Virulence</keyword>
<comment type="caution">
    <text evidence="7">The sequence shown here is derived from an EMBL/GenBank/DDBJ whole genome shotgun (WGS) entry which is preliminary data.</text>
</comment>
<evidence type="ECO:0000256" key="5">
    <source>
        <dbReference type="ARBA" id="ARBA00024043"/>
    </source>
</evidence>
<dbReference type="RefSeq" id="WP_058422554.1">
    <property type="nucleotide sequence ID" value="NZ_LKEF01000074.1"/>
</dbReference>
<accession>A0A0W0H5A2</accession>